<organism evidence="1 2">
    <name type="scientific">Rhodococcus qingshengii</name>
    <dbReference type="NCBI Taxonomy" id="334542"/>
    <lineage>
        <taxon>Bacteria</taxon>
        <taxon>Bacillati</taxon>
        <taxon>Actinomycetota</taxon>
        <taxon>Actinomycetes</taxon>
        <taxon>Mycobacteriales</taxon>
        <taxon>Nocardiaceae</taxon>
        <taxon>Rhodococcus</taxon>
        <taxon>Rhodococcus erythropolis group</taxon>
    </lineage>
</organism>
<protein>
    <submittedName>
        <fullName evidence="1">Uncharacterized protein</fullName>
    </submittedName>
</protein>
<dbReference type="EMBL" id="NOVD01000108">
    <property type="protein sequence ID" value="PCK21421.1"/>
    <property type="molecule type" value="Genomic_DNA"/>
</dbReference>
<sequence length="60" mass="6859">MTPTMTLTEQLHNCQHLLERAQLAGDADAMRRFSEHRRTLVQQIADESTHTRHSQGSSLD</sequence>
<comment type="caution">
    <text evidence="1">The sequence shown here is derived from an EMBL/GenBank/DDBJ whole genome shotgun (WGS) entry which is preliminary data.</text>
</comment>
<gene>
    <name evidence="1" type="ORF">CHR55_33880</name>
</gene>
<reference evidence="1 2" key="1">
    <citation type="submission" date="2017-07" db="EMBL/GenBank/DDBJ databases">
        <title>Draft sequence of Rhodococcus enclensis 23b-28.</title>
        <authorList>
            <person name="Besaury L."/>
            <person name="Sancelme M."/>
            <person name="Amato P."/>
            <person name="Lallement A."/>
            <person name="Delort A.-M."/>
        </authorList>
    </citation>
    <scope>NUCLEOTIDE SEQUENCE [LARGE SCALE GENOMIC DNA]</scope>
    <source>
        <strain evidence="1 2">23b-28</strain>
    </source>
</reference>
<dbReference type="AlphaFoldDB" id="A0A2A5IXE4"/>
<proteinExistence type="predicted"/>
<accession>A0A2A5IXE4</accession>
<evidence type="ECO:0000313" key="1">
    <source>
        <dbReference type="EMBL" id="PCK21421.1"/>
    </source>
</evidence>
<dbReference type="Proteomes" id="UP000230886">
    <property type="component" value="Unassembled WGS sequence"/>
</dbReference>
<name>A0A2A5IXE4_RHOSG</name>
<evidence type="ECO:0000313" key="2">
    <source>
        <dbReference type="Proteomes" id="UP000230886"/>
    </source>
</evidence>